<dbReference type="EMBL" id="JAYFSO010000005">
    <property type="protein sequence ID" value="MEA5123264.1"/>
    <property type="molecule type" value="Genomic_DNA"/>
</dbReference>
<proteinExistence type="predicted"/>
<dbReference type="AlphaFoldDB" id="A0A1A9MBJ5"/>
<comment type="caution">
    <text evidence="2">The sequence shown here is derived from an EMBL/GenBank/DDBJ whole genome shotgun (WGS) entry which is preliminary data.</text>
</comment>
<accession>A0A1A9MBJ5</accession>
<dbReference type="STRING" id="1843580.A7D17_15870"/>
<evidence type="ECO:0000313" key="1">
    <source>
        <dbReference type="EMBL" id="MEA5123264.1"/>
    </source>
</evidence>
<evidence type="ECO:0000313" key="3">
    <source>
        <dbReference type="Proteomes" id="UP000077659"/>
    </source>
</evidence>
<evidence type="ECO:0000313" key="2">
    <source>
        <dbReference type="EMBL" id="OAG67665.1"/>
    </source>
</evidence>
<reference evidence="2 3" key="1">
    <citation type="submission" date="2016-05" db="EMBL/GenBank/DDBJ databases">
        <title>Pathogenic, phenotypic and molecular characterisation of Xanthomonas nasturtii sp. nov. and Xanthomonas floridensis sp. nov., new species of Xanthomonas associated with watercress production in Florida.</title>
        <authorList>
            <person name="Vicente J.G."/>
            <person name="Rothwell S."/>
            <person name="Holub E.B."/>
            <person name="Studholme D.J."/>
        </authorList>
    </citation>
    <scope>NUCLEOTIDE SEQUENCE [LARGE SCALE GENOMIC DNA]</scope>
    <source>
        <strain evidence="2 3">WHRI 8848</strain>
    </source>
</reference>
<organism evidence="2 3">
    <name type="scientific">Xanthomonas floridensis</name>
    <dbReference type="NCBI Taxonomy" id="1843580"/>
    <lineage>
        <taxon>Bacteria</taxon>
        <taxon>Pseudomonadati</taxon>
        <taxon>Pseudomonadota</taxon>
        <taxon>Gammaproteobacteria</taxon>
        <taxon>Lysobacterales</taxon>
        <taxon>Lysobacteraceae</taxon>
        <taxon>Xanthomonas</taxon>
    </lineage>
</organism>
<dbReference type="OrthoDB" id="6008106at2"/>
<reference evidence="1 4" key="2">
    <citation type="submission" date="2023-12" db="EMBL/GenBank/DDBJ databases">
        <title>Genome sequencing of Xanthomonas floridensis.</title>
        <authorList>
            <person name="Greer S."/>
            <person name="Harrison J."/>
            <person name="Grant M."/>
            <person name="Vicente J."/>
            <person name="Studholme D."/>
        </authorList>
    </citation>
    <scope>NUCLEOTIDE SEQUENCE [LARGE SCALE GENOMIC DNA]</scope>
    <source>
        <strain evidence="1 4">WHRI 8848</strain>
    </source>
</reference>
<sequence length="85" mass="9868">MNRQHSRRAPKRNGGFSWGRFPTSDGAFITWRMFRRDHTSALHMHALTFTAKDEPAYVAKQLRRARRQLRDRVDEIDLAAMGVAA</sequence>
<dbReference type="Proteomes" id="UP001303614">
    <property type="component" value="Unassembled WGS sequence"/>
</dbReference>
<gene>
    <name evidence="2" type="ORF">A7D17_15870</name>
    <name evidence="1" type="ORF">VB146_05150</name>
</gene>
<dbReference type="RefSeq" id="WP_047693061.1">
    <property type="nucleotide sequence ID" value="NZ_JAYFSN010000017.1"/>
</dbReference>
<dbReference type="Proteomes" id="UP000077659">
    <property type="component" value="Unassembled WGS sequence"/>
</dbReference>
<evidence type="ECO:0000313" key="4">
    <source>
        <dbReference type="Proteomes" id="UP001303614"/>
    </source>
</evidence>
<keyword evidence="4" id="KW-1185">Reference proteome</keyword>
<name>A0A1A9MBJ5_9XANT</name>
<protein>
    <submittedName>
        <fullName evidence="2">Uncharacterized protein</fullName>
    </submittedName>
</protein>
<dbReference type="EMBL" id="LXNG01000014">
    <property type="protein sequence ID" value="OAG67665.1"/>
    <property type="molecule type" value="Genomic_DNA"/>
</dbReference>